<keyword evidence="14 28" id="KW-0675">Receptor</keyword>
<keyword evidence="12 23" id="KW-0472">Membrane</keyword>
<dbReference type="Gene3D" id="3.40.50.2300">
    <property type="match status" value="2"/>
</dbReference>
<dbReference type="InterPro" id="IPR002455">
    <property type="entry name" value="GPCR3_GABA-B"/>
</dbReference>
<keyword evidence="7" id="KW-0677">Repeat</keyword>
<dbReference type="GO" id="GO:0038039">
    <property type="term" value="C:G protein-coupled receptor heterodimeric complex"/>
    <property type="evidence" value="ECO:0007669"/>
    <property type="project" value="TreeGrafter"/>
</dbReference>
<dbReference type="PANTHER" id="PTHR10519">
    <property type="entry name" value="GABA-B RECEPTOR"/>
    <property type="match status" value="1"/>
</dbReference>
<keyword evidence="3" id="KW-1003">Cell membrane</keyword>
<keyword evidence="21" id="KW-0768">Sushi</keyword>
<dbReference type="GO" id="GO:0030425">
    <property type="term" value="C:dendrite"/>
    <property type="evidence" value="ECO:0007669"/>
    <property type="project" value="UniProtKB-SubCell"/>
</dbReference>
<keyword evidence="9" id="KW-0770">Synapse</keyword>
<keyword evidence="16" id="KW-0807">Transducer</keyword>
<feature type="domain" description="G-protein coupled receptors family 3 profile" evidence="25">
    <location>
        <begin position="594"/>
        <end position="897"/>
    </location>
</feature>
<feature type="domain" description="Sushi" evidence="26">
    <location>
        <begin position="94"/>
        <end position="156"/>
    </location>
</feature>
<keyword evidence="18" id="KW-0966">Cell projection</keyword>
<dbReference type="FunFam" id="3.40.50.2300:FF:000072">
    <property type="entry name" value="Gamma-aminobutyric acid type B receptor subunit 2"/>
    <property type="match status" value="1"/>
</dbReference>
<dbReference type="FunFam" id="2.10.70.10:FF:000031">
    <property type="entry name" value="gamma-aminobutyric acid type B receptor subunit 1"/>
    <property type="match status" value="1"/>
</dbReference>
<feature type="transmembrane region" description="Helical" evidence="23">
    <location>
        <begin position="624"/>
        <end position="643"/>
    </location>
</feature>
<dbReference type="InParanoid" id="A0A6J2HFX0"/>
<evidence type="ECO:0000313" key="28">
    <source>
        <dbReference type="RefSeq" id="XP_027586038.2"/>
    </source>
</evidence>
<feature type="transmembrane region" description="Helical" evidence="23">
    <location>
        <begin position="587"/>
        <end position="612"/>
    </location>
</feature>
<keyword evidence="27" id="KW-1185">Reference proteome</keyword>
<dbReference type="SMART" id="SM00032">
    <property type="entry name" value="CCP"/>
    <property type="match status" value="2"/>
</dbReference>
<evidence type="ECO:0000256" key="17">
    <source>
        <dbReference type="ARBA" id="ARBA00023257"/>
    </source>
</evidence>
<dbReference type="InterPro" id="IPR000436">
    <property type="entry name" value="Sushi_SCR_CCP_dom"/>
</dbReference>
<comment type="subcellular location">
    <subcellularLocation>
        <location evidence="1">Cell projection</location>
        <location evidence="1">Dendrite</location>
    </subcellularLocation>
    <subcellularLocation>
        <location evidence="19">Postsynaptic cell membrane</location>
        <topology evidence="19">Multi-pass membrane protein</topology>
    </subcellularLocation>
</comment>
<keyword evidence="6 24" id="KW-0732">Signal</keyword>
<evidence type="ECO:0000256" key="19">
    <source>
        <dbReference type="ARBA" id="ARBA00034104"/>
    </source>
</evidence>
<keyword evidence="11" id="KW-0175">Coiled coil</keyword>
<accession>A0A6J2HFX0</accession>
<keyword evidence="10" id="KW-0297">G-protein coupled receptor</keyword>
<feature type="region of interest" description="Disordered" evidence="22">
    <location>
        <begin position="930"/>
        <end position="984"/>
    </location>
</feature>
<dbReference type="CDD" id="cd15291">
    <property type="entry name" value="7tmC_GABA-B-R1"/>
    <property type="match status" value="1"/>
</dbReference>
<evidence type="ECO:0000256" key="5">
    <source>
        <dbReference type="ARBA" id="ARBA00022692"/>
    </source>
</evidence>
<organism evidence="27 28">
    <name type="scientific">Pipra filicauda</name>
    <name type="common">Wire-tailed manakin</name>
    <dbReference type="NCBI Taxonomy" id="649802"/>
    <lineage>
        <taxon>Eukaryota</taxon>
        <taxon>Metazoa</taxon>
        <taxon>Chordata</taxon>
        <taxon>Craniata</taxon>
        <taxon>Vertebrata</taxon>
        <taxon>Euteleostomi</taxon>
        <taxon>Archelosauria</taxon>
        <taxon>Archosauria</taxon>
        <taxon>Dinosauria</taxon>
        <taxon>Saurischia</taxon>
        <taxon>Theropoda</taxon>
        <taxon>Coelurosauria</taxon>
        <taxon>Aves</taxon>
        <taxon>Neognathae</taxon>
        <taxon>Neoaves</taxon>
        <taxon>Telluraves</taxon>
        <taxon>Australaves</taxon>
        <taxon>Passeriformes</taxon>
        <taxon>Pipridae</taxon>
        <taxon>Pipra</taxon>
    </lineage>
</organism>
<evidence type="ECO:0000256" key="2">
    <source>
        <dbReference type="ARBA" id="ARBA00008991"/>
    </source>
</evidence>
<name>A0A6J2HFX0_9PASS</name>
<feature type="signal peptide" evidence="24">
    <location>
        <begin position="1"/>
        <end position="16"/>
    </location>
</feature>
<feature type="chain" id="PRO_5030157086" description="Gamma-aminobutyric acid type B receptor subunit 1" evidence="24">
    <location>
        <begin position="17"/>
        <end position="1018"/>
    </location>
</feature>
<dbReference type="PROSITE" id="PS50259">
    <property type="entry name" value="G_PROTEIN_RECEP_F3_4"/>
    <property type="match status" value="1"/>
</dbReference>
<dbReference type="GO" id="GO:0045211">
    <property type="term" value="C:postsynaptic membrane"/>
    <property type="evidence" value="ECO:0007669"/>
    <property type="project" value="UniProtKB-SubCell"/>
</dbReference>
<evidence type="ECO:0000256" key="16">
    <source>
        <dbReference type="ARBA" id="ARBA00023224"/>
    </source>
</evidence>
<feature type="compositionally biased region" description="Polar residues" evidence="22">
    <location>
        <begin position="886"/>
        <end position="901"/>
    </location>
</feature>
<dbReference type="Gene3D" id="2.10.70.10">
    <property type="entry name" value="Complement Module, domain 1"/>
    <property type="match status" value="2"/>
</dbReference>
<dbReference type="SUPFAM" id="SSF57535">
    <property type="entry name" value="Complement control module/SCR domain"/>
    <property type="match status" value="2"/>
</dbReference>
<dbReference type="PROSITE" id="PS50923">
    <property type="entry name" value="SUSHI"/>
    <property type="match status" value="1"/>
</dbReference>
<dbReference type="FunFam" id="3.40.50.2300:FF:000055">
    <property type="entry name" value="Gamma-aminobutyric acid type B receptor subunit 1"/>
    <property type="match status" value="1"/>
</dbReference>
<dbReference type="Pfam" id="PF01094">
    <property type="entry name" value="ANF_receptor"/>
    <property type="match status" value="1"/>
</dbReference>
<evidence type="ECO:0000256" key="20">
    <source>
        <dbReference type="ARBA" id="ARBA00073784"/>
    </source>
</evidence>
<evidence type="ECO:0000313" key="27">
    <source>
        <dbReference type="Proteomes" id="UP000504627"/>
    </source>
</evidence>
<dbReference type="CDD" id="cd00033">
    <property type="entry name" value="CCP"/>
    <property type="match status" value="2"/>
</dbReference>
<dbReference type="Pfam" id="PF00084">
    <property type="entry name" value="Sushi"/>
    <property type="match status" value="1"/>
</dbReference>
<dbReference type="InterPro" id="IPR001828">
    <property type="entry name" value="ANF_lig-bd_rcpt"/>
</dbReference>
<gene>
    <name evidence="28" type="primary">GABBR1</name>
</gene>
<feature type="transmembrane region" description="Helical" evidence="23">
    <location>
        <begin position="789"/>
        <end position="809"/>
    </location>
</feature>
<comment type="similarity">
    <text evidence="2">Belongs to the G-protein coupled receptor 3 family. GABA-B receptor subfamily.</text>
</comment>
<dbReference type="CDD" id="cd06366">
    <property type="entry name" value="PBP1_GABAb_receptor"/>
    <property type="match status" value="1"/>
</dbReference>
<keyword evidence="17" id="KW-0628">Postsynaptic cell membrane</keyword>
<evidence type="ECO:0000256" key="8">
    <source>
        <dbReference type="ARBA" id="ARBA00022989"/>
    </source>
</evidence>
<evidence type="ECO:0000256" key="22">
    <source>
        <dbReference type="SAM" id="MobiDB-lite"/>
    </source>
</evidence>
<evidence type="ECO:0000259" key="26">
    <source>
        <dbReference type="PROSITE" id="PS50923"/>
    </source>
</evidence>
<evidence type="ECO:0000256" key="3">
    <source>
        <dbReference type="ARBA" id="ARBA00022475"/>
    </source>
</evidence>
<feature type="transmembrane region" description="Helical" evidence="23">
    <location>
        <begin position="853"/>
        <end position="875"/>
    </location>
</feature>
<dbReference type="AlphaFoldDB" id="A0A6J2HFX0"/>
<evidence type="ECO:0000256" key="11">
    <source>
        <dbReference type="ARBA" id="ARBA00023054"/>
    </source>
</evidence>
<evidence type="ECO:0000256" key="12">
    <source>
        <dbReference type="ARBA" id="ARBA00023136"/>
    </source>
</evidence>
<feature type="transmembrane region" description="Helical" evidence="23">
    <location>
        <begin position="829"/>
        <end position="847"/>
    </location>
</feature>
<evidence type="ECO:0000256" key="23">
    <source>
        <dbReference type="SAM" id="Phobius"/>
    </source>
</evidence>
<proteinExistence type="inferred from homology"/>
<dbReference type="RefSeq" id="XP_027586038.2">
    <property type="nucleotide sequence ID" value="XM_027730237.2"/>
</dbReference>
<evidence type="ECO:0000256" key="18">
    <source>
        <dbReference type="ARBA" id="ARBA00023273"/>
    </source>
</evidence>
<evidence type="ECO:0000256" key="15">
    <source>
        <dbReference type="ARBA" id="ARBA00023180"/>
    </source>
</evidence>
<dbReference type="GeneID" id="113992488"/>
<keyword evidence="15" id="KW-0325">Glycoprotein</keyword>
<dbReference type="GO" id="GO:0007214">
    <property type="term" value="P:gamma-aminobutyric acid signaling pathway"/>
    <property type="evidence" value="ECO:0007669"/>
    <property type="project" value="UniProtKB-ARBA"/>
</dbReference>
<evidence type="ECO:0000256" key="1">
    <source>
        <dbReference type="ARBA" id="ARBA00004279"/>
    </source>
</evidence>
<dbReference type="SUPFAM" id="SSF53822">
    <property type="entry name" value="Periplasmic binding protein-like I"/>
    <property type="match status" value="1"/>
</dbReference>
<evidence type="ECO:0000256" key="24">
    <source>
        <dbReference type="SAM" id="SignalP"/>
    </source>
</evidence>
<evidence type="ECO:0000256" key="6">
    <source>
        <dbReference type="ARBA" id="ARBA00022729"/>
    </source>
</evidence>
<dbReference type="InterPro" id="IPR002456">
    <property type="entry name" value="GPCR_3_GABA_rcpt_B1"/>
</dbReference>
<dbReference type="PRINTS" id="PR01176">
    <property type="entry name" value="GABABRECEPTR"/>
</dbReference>
<dbReference type="InterPro" id="IPR035976">
    <property type="entry name" value="Sushi/SCR/CCP_sf"/>
</dbReference>
<dbReference type="InterPro" id="IPR028082">
    <property type="entry name" value="Peripla_BP_I"/>
</dbReference>
<keyword evidence="5 23" id="KW-0812">Transmembrane</keyword>
<evidence type="ECO:0000259" key="25">
    <source>
        <dbReference type="PROSITE" id="PS50259"/>
    </source>
</evidence>
<dbReference type="GO" id="GO:0004965">
    <property type="term" value="F:G protein-coupled GABA receptor activity"/>
    <property type="evidence" value="ECO:0007669"/>
    <property type="project" value="InterPro"/>
</dbReference>
<evidence type="ECO:0000256" key="4">
    <source>
        <dbReference type="ARBA" id="ARBA00022553"/>
    </source>
</evidence>
<keyword evidence="8 23" id="KW-1133">Transmembrane helix</keyword>
<keyword evidence="13 21" id="KW-1015">Disulfide bond</keyword>
<sequence>MLPLLLLVLSVAPARGTVHTNLTEGCQIIHPPRDGGIRYRGLTPEEVQSVRFLPFDYEIEYVCRPDREIVGPKVRKCQRDGTWTAMAHPSRCLRTCPRMHLSLENGRVVPRGLERVPVEGTWAEYSCEPGFRLVGSARSNCTKLGRWSHPKPVCELRRSPSGRKAVHVGALFPMSGGWPGGQACLPAVQMALEDVNRRPDILPDYELRLIHHDSKCDPGQATKFLYELLYNDPIKIILMPGCSSVSTLVAEAARMWNLIVLSYGSSSPALSNRQRFPTFFRTHPSATLHNPTRVQLFKKWGWTKIATIQQTTEVFTSTLDDLDQRVKEAGLEITFRQSFFSDPAAPVRNLKRQDARIIVGLFYETEARKVFCEVYKEKLYGKKYVWFLIGWYADNWFRIKDPAINCTEAEMAEAVEGHVTTEIVMLNPENTRSISNMTSQEFIEKLQKRLGKNPEETGGFQEAPLAYDAIWALALALNKTSAELVKKGLRLEDFNYNNKNITDEIYRALNSSAFEGVSGHVVFDASGSRMAWTLIEQLQGGVYKKIGYYDSTKDNLSWYNNDRWIGGSPPADYTKVITTFRFLSQKLFISVSVLASLGIVLAVVCLAFNIYNGHVRYIQNSQPYLNNMTAVGCTLALAAVFPLGLDGYHIGPGMFPFVCQARLWLLGLGFSLAYGSMFTKIWWVHTVFTKKEEKKEKRKVRGDTGGGLRWSLVTRPHPQIPKSQTLEPWKLYATVGLLVGLDVVTLVVWQIVDPLHRTIEEFTKEEPKTDLDVSILPQLEHCSSTKMNTWLGIFYGFKGLLLLLGIFLAYETKSVSTEKINDHRAVGMAIYNVAVLCLITAPVTMILSSQQDAAFAFAALAVVFSSYITLVVLFVPKMRRLITRGEWQSEQQDTMKTGSSTNNNEEEKSRLLEKENRELEKIIAEKEERVSELRQQLQDRQQLRSRRRPSNPSRENGDNNHFPPGSGGAPAAPPGGGGGTGPPFYQPNLPLVRCLVSEQAEKLGRGNCDGSRVHLLYK</sequence>
<feature type="region of interest" description="Disordered" evidence="22">
    <location>
        <begin position="886"/>
        <end position="913"/>
    </location>
</feature>
<dbReference type="Pfam" id="PF00003">
    <property type="entry name" value="7tm_3"/>
    <property type="match status" value="1"/>
</dbReference>
<dbReference type="PANTHER" id="PTHR10519:SF77">
    <property type="entry name" value="GAMMA-AMINOBUTYRIC ACID TYPE B RECEPTOR SUBUNIT 1"/>
    <property type="match status" value="1"/>
</dbReference>
<feature type="transmembrane region" description="Helical" evidence="23">
    <location>
        <begin position="663"/>
        <end position="688"/>
    </location>
</feature>
<evidence type="ECO:0000256" key="10">
    <source>
        <dbReference type="ARBA" id="ARBA00023040"/>
    </source>
</evidence>
<evidence type="ECO:0000256" key="14">
    <source>
        <dbReference type="ARBA" id="ARBA00023170"/>
    </source>
</evidence>
<evidence type="ECO:0000256" key="9">
    <source>
        <dbReference type="ARBA" id="ARBA00023018"/>
    </source>
</evidence>
<protein>
    <recommendedName>
        <fullName evidence="20">Gamma-aminobutyric acid type B receptor subunit 1</fullName>
    </recommendedName>
</protein>
<comment type="caution">
    <text evidence="21">Lacks conserved residue(s) required for the propagation of feature annotation.</text>
</comment>
<dbReference type="Proteomes" id="UP000504627">
    <property type="component" value="Unplaced"/>
</dbReference>
<keyword evidence="4" id="KW-0597">Phosphoprotein</keyword>
<dbReference type="InterPro" id="IPR017978">
    <property type="entry name" value="GPCR_3_C"/>
</dbReference>
<evidence type="ECO:0000256" key="7">
    <source>
        <dbReference type="ARBA" id="ARBA00022737"/>
    </source>
</evidence>
<feature type="transmembrane region" description="Helical" evidence="23">
    <location>
        <begin position="731"/>
        <end position="752"/>
    </location>
</feature>
<dbReference type="CTD" id="2550"/>
<reference evidence="28" key="1">
    <citation type="submission" date="2025-08" db="UniProtKB">
        <authorList>
            <consortium name="RefSeq"/>
        </authorList>
    </citation>
    <scope>IDENTIFICATION</scope>
    <source>
        <tissue evidence="28">Muscle</tissue>
    </source>
</reference>
<feature type="disulfide bond" evidence="21">
    <location>
        <begin position="127"/>
        <end position="154"/>
    </location>
</feature>
<dbReference type="PRINTS" id="PR01177">
    <property type="entry name" value="GABAB1RECPTR"/>
</dbReference>
<evidence type="ECO:0000256" key="13">
    <source>
        <dbReference type="ARBA" id="ARBA00023157"/>
    </source>
</evidence>
<evidence type="ECO:0000256" key="21">
    <source>
        <dbReference type="PROSITE-ProRule" id="PRU00302"/>
    </source>
</evidence>